<dbReference type="Pfam" id="PF22486">
    <property type="entry name" value="MATH_2"/>
    <property type="match status" value="1"/>
</dbReference>
<evidence type="ECO:0000313" key="2">
    <source>
        <dbReference type="Proteomes" id="UP000005239"/>
    </source>
</evidence>
<evidence type="ECO:0000313" key="1">
    <source>
        <dbReference type="EnsemblMetazoa" id="PPA22578.1"/>
    </source>
</evidence>
<reference evidence="2" key="1">
    <citation type="journal article" date="2008" name="Nat. Genet.">
        <title>The Pristionchus pacificus genome provides a unique perspective on nematode lifestyle and parasitism.</title>
        <authorList>
            <person name="Dieterich C."/>
            <person name="Clifton S.W."/>
            <person name="Schuster L.N."/>
            <person name="Chinwalla A."/>
            <person name="Delehaunty K."/>
            <person name="Dinkelacker I."/>
            <person name="Fulton L."/>
            <person name="Fulton R."/>
            <person name="Godfrey J."/>
            <person name="Minx P."/>
            <person name="Mitreva M."/>
            <person name="Roeseler W."/>
            <person name="Tian H."/>
            <person name="Witte H."/>
            <person name="Yang S.P."/>
            <person name="Wilson R.K."/>
            <person name="Sommer R.J."/>
        </authorList>
    </citation>
    <scope>NUCLEOTIDE SEQUENCE [LARGE SCALE GENOMIC DNA]</scope>
    <source>
        <strain evidence="2">PS312</strain>
    </source>
</reference>
<dbReference type="PANTHER" id="PTHR47022">
    <property type="entry name" value="BTB AND MATH DOMAIN-CONTAINING PROTEIN 36-RELATED"/>
    <property type="match status" value="1"/>
</dbReference>
<dbReference type="AlphaFoldDB" id="A0A2A6CLA8"/>
<dbReference type="SUPFAM" id="SSF49599">
    <property type="entry name" value="TRAF domain-like"/>
    <property type="match status" value="1"/>
</dbReference>
<dbReference type="PROSITE" id="PS50144">
    <property type="entry name" value="MATH"/>
    <property type="match status" value="1"/>
</dbReference>
<dbReference type="InterPro" id="IPR008974">
    <property type="entry name" value="TRAF-like"/>
</dbReference>
<dbReference type="InterPro" id="IPR002083">
    <property type="entry name" value="MATH/TRAF_dom"/>
</dbReference>
<sequence length="373" mass="42792">MLSNELVEALGKSISAQAAIIDDLKAELKEKKKQIETNEVQIEQSKIERDLNKNEIDRYKSELESVIANANLKAESDKKEIEGYKRELETVTAKLMHENYGLSTELERSRAAIDEYKTERVKSAAAFKDVITLKNAKIRQLEVELMKVQAESDLYQERVKSMVEAESQSANSFRRFKIRQLEVELEKVRAESAVYQNELNSKIAAESNAVGAVQEKIGEIKEILVKNEERNSYLRELSTGMTIRARFTEISKFNGSRVYSQTVDYGGFEWSIILRRKKGGFLEFFLDADAIEEDHSQWSCPVFADFQIFSHDSEQVLHSYRLTAVFTAEKDYCGDDKFLTFKDLLNPDKGYVKNDSIIVAVVFRAFPSNYFTL</sequence>
<dbReference type="OrthoDB" id="289038at2759"/>
<keyword evidence="2" id="KW-1185">Reference proteome</keyword>
<proteinExistence type="predicted"/>
<gene>
    <name evidence="1" type="primary">WBGene00112132</name>
</gene>
<dbReference type="SMART" id="SM00061">
    <property type="entry name" value="MATH"/>
    <property type="match status" value="1"/>
</dbReference>
<dbReference type="Gene3D" id="2.60.210.10">
    <property type="entry name" value="Apoptosis, Tumor Necrosis Factor Receptor Associated Protein 2, Chain A"/>
    <property type="match status" value="1"/>
</dbReference>
<dbReference type="CDD" id="cd00121">
    <property type="entry name" value="MATH"/>
    <property type="match status" value="1"/>
</dbReference>
<dbReference type="PANTHER" id="PTHR47022:SF1">
    <property type="entry name" value="BTB AND MATH DOMAIN-CONTAINING PROTEIN 36-RELATED"/>
    <property type="match status" value="1"/>
</dbReference>
<accession>A0A2A6CLA8</accession>
<protein>
    <submittedName>
        <fullName evidence="1">MATH domain-containing protein</fullName>
    </submittedName>
</protein>
<reference evidence="1" key="2">
    <citation type="submission" date="2022-06" db="UniProtKB">
        <authorList>
            <consortium name="EnsemblMetazoa"/>
        </authorList>
    </citation>
    <scope>IDENTIFICATION</scope>
    <source>
        <strain evidence="1">PS312</strain>
    </source>
</reference>
<dbReference type="EnsemblMetazoa" id="PPA22578.1">
    <property type="protein sequence ID" value="PPA22578.1"/>
    <property type="gene ID" value="WBGene00112132"/>
</dbReference>
<name>A0A2A6CLA8_PRIPA</name>
<organism evidence="1 2">
    <name type="scientific">Pristionchus pacificus</name>
    <name type="common">Parasitic nematode worm</name>
    <dbReference type="NCBI Taxonomy" id="54126"/>
    <lineage>
        <taxon>Eukaryota</taxon>
        <taxon>Metazoa</taxon>
        <taxon>Ecdysozoa</taxon>
        <taxon>Nematoda</taxon>
        <taxon>Chromadorea</taxon>
        <taxon>Rhabditida</taxon>
        <taxon>Rhabditina</taxon>
        <taxon>Diplogasteromorpha</taxon>
        <taxon>Diplogasteroidea</taxon>
        <taxon>Neodiplogasteridae</taxon>
        <taxon>Pristionchus</taxon>
    </lineage>
</organism>
<accession>A0A8R1YJK1</accession>
<dbReference type="Proteomes" id="UP000005239">
    <property type="component" value="Unassembled WGS sequence"/>
</dbReference>